<evidence type="ECO:0000256" key="5">
    <source>
        <dbReference type="ARBA" id="ARBA00022801"/>
    </source>
</evidence>
<evidence type="ECO:0000256" key="8">
    <source>
        <dbReference type="ARBA" id="ARBA00051875"/>
    </source>
</evidence>
<comment type="cofactor">
    <cofactor evidence="10">
        <name>Mg(2+)</name>
        <dbReference type="ChEBI" id="CHEBI:18420"/>
    </cofactor>
    <text evidence="10">Binds 1 Mg(2+) ion per subunit.</text>
</comment>
<protein>
    <recommendedName>
        <fullName evidence="10">dITP/XTP pyrophosphatase</fullName>
        <ecNumber evidence="10">3.6.1.66</ecNumber>
    </recommendedName>
    <alternativeName>
        <fullName evidence="10">Non-canonical purine NTP pyrophosphatase</fullName>
    </alternativeName>
    <alternativeName>
        <fullName evidence="10">Non-standard purine NTP pyrophosphatase</fullName>
    </alternativeName>
    <alternativeName>
        <fullName evidence="10">Nucleoside-triphosphate diphosphatase</fullName>
    </alternativeName>
    <alternativeName>
        <fullName evidence="10">Nucleoside-triphosphate pyrophosphatase</fullName>
        <shortName evidence="10">NTPase</shortName>
    </alternativeName>
</protein>
<evidence type="ECO:0000256" key="2">
    <source>
        <dbReference type="ARBA" id="ARBA00011738"/>
    </source>
</evidence>
<dbReference type="SUPFAM" id="SSF52972">
    <property type="entry name" value="ITPase-like"/>
    <property type="match status" value="1"/>
</dbReference>
<dbReference type="CDD" id="cd00515">
    <property type="entry name" value="HAM1"/>
    <property type="match status" value="1"/>
</dbReference>
<sequence>MDTILIATANSGKAAEYRQIFEEKGVLVKTLADLDENYVIDENGQTFEENALIKANTLMDALNIPVLADDSGLIVDFLHGAPGIHSARYAGDHDDEANKKKLLTKLQGVNIKDRTARFHCSIVVVRPGVLPLTVMGEVKGRILCKEQGSDGFGYDPLFYYPPLKKSFAELTMTEKNTISHRGRAVEKLQEVFDAWWQG</sequence>
<dbReference type="OrthoDB" id="9807456at2"/>
<feature type="binding site" evidence="10">
    <location>
        <begin position="8"/>
        <end position="13"/>
    </location>
    <ligand>
        <name>substrate</name>
    </ligand>
</feature>
<dbReference type="Pfam" id="PF01725">
    <property type="entry name" value="Ham1p_like"/>
    <property type="match status" value="1"/>
</dbReference>
<dbReference type="InterPro" id="IPR002637">
    <property type="entry name" value="RdgB/HAM1"/>
</dbReference>
<dbReference type="GO" id="GO:0036220">
    <property type="term" value="F:ITP diphosphatase activity"/>
    <property type="evidence" value="ECO:0007669"/>
    <property type="project" value="UniProtKB-UniRule"/>
</dbReference>
<comment type="function">
    <text evidence="10">Pyrophosphatase that catalyzes the hydrolysis of nucleoside triphosphates to their monophosphate derivatives, with a high preference for the non-canonical purine nucleotides XTP (xanthosine triphosphate), dITP (deoxyinosine triphosphate) and ITP. Seems to function as a house-cleaning enzyme that removes non-canonical purine nucleotides from the nucleotide pool, thus preventing their incorporation into DNA/RNA and avoiding chromosomal lesions.</text>
</comment>
<comment type="caution">
    <text evidence="12">The sequence shown here is derived from an EMBL/GenBank/DDBJ whole genome shotgun (WGS) entry which is preliminary data.</text>
</comment>
<feature type="binding site" evidence="10">
    <location>
        <position position="175"/>
    </location>
    <ligand>
        <name>substrate</name>
    </ligand>
</feature>
<comment type="catalytic activity">
    <reaction evidence="8 10">
        <text>dITP + H2O = dIMP + diphosphate + H(+)</text>
        <dbReference type="Rhea" id="RHEA:28342"/>
        <dbReference type="ChEBI" id="CHEBI:15377"/>
        <dbReference type="ChEBI" id="CHEBI:15378"/>
        <dbReference type="ChEBI" id="CHEBI:33019"/>
        <dbReference type="ChEBI" id="CHEBI:61194"/>
        <dbReference type="ChEBI" id="CHEBI:61382"/>
        <dbReference type="EC" id="3.6.1.66"/>
    </reaction>
</comment>
<feature type="binding site" evidence="10">
    <location>
        <begin position="152"/>
        <end position="155"/>
    </location>
    <ligand>
        <name>substrate</name>
    </ligand>
</feature>
<feature type="active site" description="Proton acceptor" evidence="10">
    <location>
        <position position="70"/>
    </location>
</feature>
<keyword evidence="3 10" id="KW-0479">Metal-binding</keyword>
<feature type="binding site" evidence="10">
    <location>
        <position position="71"/>
    </location>
    <ligand>
        <name>substrate</name>
    </ligand>
</feature>
<dbReference type="PANTHER" id="PTHR11067">
    <property type="entry name" value="INOSINE TRIPHOSPHATE PYROPHOSPHATASE/HAM1 PROTEIN"/>
    <property type="match status" value="1"/>
</dbReference>
<dbReference type="GO" id="GO:0017111">
    <property type="term" value="F:ribonucleoside triphosphate phosphatase activity"/>
    <property type="evidence" value="ECO:0007669"/>
    <property type="project" value="InterPro"/>
</dbReference>
<proteinExistence type="inferred from homology"/>
<evidence type="ECO:0000256" key="3">
    <source>
        <dbReference type="ARBA" id="ARBA00022723"/>
    </source>
</evidence>
<feature type="binding site" evidence="10">
    <location>
        <position position="41"/>
    </location>
    <ligand>
        <name>Mg(2+)</name>
        <dbReference type="ChEBI" id="CHEBI:18420"/>
    </ligand>
</feature>
<dbReference type="AlphaFoldDB" id="A0A0R2LHR7"/>
<evidence type="ECO:0000256" key="1">
    <source>
        <dbReference type="ARBA" id="ARBA00008023"/>
    </source>
</evidence>
<comment type="catalytic activity">
    <reaction evidence="10">
        <text>ITP + H2O = IMP + diphosphate + H(+)</text>
        <dbReference type="Rhea" id="RHEA:29399"/>
        <dbReference type="ChEBI" id="CHEBI:15377"/>
        <dbReference type="ChEBI" id="CHEBI:15378"/>
        <dbReference type="ChEBI" id="CHEBI:33019"/>
        <dbReference type="ChEBI" id="CHEBI:58053"/>
        <dbReference type="ChEBI" id="CHEBI:61402"/>
        <dbReference type="EC" id="3.6.1.66"/>
    </reaction>
</comment>
<dbReference type="GO" id="GO:0000166">
    <property type="term" value="F:nucleotide binding"/>
    <property type="evidence" value="ECO:0007669"/>
    <property type="project" value="UniProtKB-KW"/>
</dbReference>
<dbReference type="NCBIfam" id="TIGR00042">
    <property type="entry name" value="RdgB/HAM1 family non-canonical purine NTP pyrophosphatase"/>
    <property type="match status" value="1"/>
</dbReference>
<dbReference type="EC" id="3.6.1.66" evidence="10"/>
<dbReference type="STRING" id="449659.IV66_GL001177"/>
<evidence type="ECO:0000256" key="11">
    <source>
        <dbReference type="RuleBase" id="RU003781"/>
    </source>
</evidence>
<evidence type="ECO:0000256" key="4">
    <source>
        <dbReference type="ARBA" id="ARBA00022741"/>
    </source>
</evidence>
<gene>
    <name evidence="12" type="ORF">IV66_GL001177</name>
</gene>
<keyword evidence="5 10" id="KW-0378">Hydrolase</keyword>
<dbReference type="GO" id="GO:0005829">
    <property type="term" value="C:cytosol"/>
    <property type="evidence" value="ECO:0007669"/>
    <property type="project" value="TreeGrafter"/>
</dbReference>
<accession>A0A0R2LHR7</accession>
<dbReference type="RefSeq" id="WP_017868372.1">
    <property type="nucleotide sequence ID" value="NZ_BJYB01000007.1"/>
</dbReference>
<keyword evidence="13" id="KW-1185">Reference proteome</keyword>
<evidence type="ECO:0000256" key="10">
    <source>
        <dbReference type="HAMAP-Rule" id="MF_01405"/>
    </source>
</evidence>
<comment type="catalytic activity">
    <reaction evidence="9 10">
        <text>XTP + H2O = XMP + diphosphate + H(+)</text>
        <dbReference type="Rhea" id="RHEA:28610"/>
        <dbReference type="ChEBI" id="CHEBI:15377"/>
        <dbReference type="ChEBI" id="CHEBI:15378"/>
        <dbReference type="ChEBI" id="CHEBI:33019"/>
        <dbReference type="ChEBI" id="CHEBI:57464"/>
        <dbReference type="ChEBI" id="CHEBI:61314"/>
        <dbReference type="EC" id="3.6.1.66"/>
    </reaction>
</comment>
<dbReference type="InterPro" id="IPR020922">
    <property type="entry name" value="dITP/XTP_pyrophosphatase"/>
</dbReference>
<dbReference type="HAMAP" id="MF_01405">
    <property type="entry name" value="Non_canon_purine_NTPase"/>
    <property type="match status" value="1"/>
</dbReference>
<name>A0A0R2LHR7_9LACO</name>
<keyword evidence="4 10" id="KW-0547">Nucleotide-binding</keyword>
<evidence type="ECO:0000256" key="7">
    <source>
        <dbReference type="ARBA" id="ARBA00023080"/>
    </source>
</evidence>
<feature type="binding site" evidence="10">
    <location>
        <position position="70"/>
    </location>
    <ligand>
        <name>Mg(2+)</name>
        <dbReference type="ChEBI" id="CHEBI:18420"/>
    </ligand>
</feature>
<dbReference type="GO" id="GO:0036222">
    <property type="term" value="F:XTP diphosphatase activity"/>
    <property type="evidence" value="ECO:0007669"/>
    <property type="project" value="UniProtKB-UniRule"/>
</dbReference>
<evidence type="ECO:0000256" key="9">
    <source>
        <dbReference type="ARBA" id="ARBA00052017"/>
    </source>
</evidence>
<keyword evidence="7 10" id="KW-0546">Nucleotide metabolism</keyword>
<reference evidence="12 13" key="1">
    <citation type="journal article" date="2015" name="Genome Announc.">
        <title>Expanding the biotechnology potential of lactobacilli through comparative genomics of 213 strains and associated genera.</title>
        <authorList>
            <person name="Sun Z."/>
            <person name="Harris H.M."/>
            <person name="McCann A."/>
            <person name="Guo C."/>
            <person name="Argimon S."/>
            <person name="Zhang W."/>
            <person name="Yang X."/>
            <person name="Jeffery I.B."/>
            <person name="Cooney J.C."/>
            <person name="Kagawa T.F."/>
            <person name="Liu W."/>
            <person name="Song Y."/>
            <person name="Salvetti E."/>
            <person name="Wrobel A."/>
            <person name="Rasinkangas P."/>
            <person name="Parkhill J."/>
            <person name="Rea M.C."/>
            <person name="O'Sullivan O."/>
            <person name="Ritari J."/>
            <person name="Douillard F.P."/>
            <person name="Paul Ross R."/>
            <person name="Yang R."/>
            <person name="Briner A.E."/>
            <person name="Felis G.E."/>
            <person name="de Vos W.M."/>
            <person name="Barrangou R."/>
            <person name="Klaenhammer T.R."/>
            <person name="Caufield P.W."/>
            <person name="Cui Y."/>
            <person name="Zhang H."/>
            <person name="O'Toole P.W."/>
        </authorList>
    </citation>
    <scope>NUCLEOTIDE SEQUENCE [LARGE SCALE GENOMIC DNA]</scope>
    <source>
        <strain evidence="12 13">NBRC 103219</strain>
    </source>
</reference>
<dbReference type="FunFam" id="3.90.950.10:FF:000001">
    <property type="entry name" value="dITP/XTP pyrophosphatase"/>
    <property type="match status" value="1"/>
</dbReference>
<dbReference type="Gene3D" id="3.90.950.10">
    <property type="match status" value="1"/>
</dbReference>
<dbReference type="NCBIfam" id="NF011397">
    <property type="entry name" value="PRK14822.1"/>
    <property type="match status" value="1"/>
</dbReference>
<dbReference type="InterPro" id="IPR029001">
    <property type="entry name" value="ITPase-like_fam"/>
</dbReference>
<dbReference type="EMBL" id="JQCN01000017">
    <property type="protein sequence ID" value="KRO00999.1"/>
    <property type="molecule type" value="Genomic_DNA"/>
</dbReference>
<organism evidence="12 13">
    <name type="scientific">Ligilactobacillus pobuzihii</name>
    <dbReference type="NCBI Taxonomy" id="449659"/>
    <lineage>
        <taxon>Bacteria</taxon>
        <taxon>Bacillati</taxon>
        <taxon>Bacillota</taxon>
        <taxon>Bacilli</taxon>
        <taxon>Lactobacillales</taxon>
        <taxon>Lactobacillaceae</taxon>
        <taxon>Ligilactobacillus</taxon>
    </lineage>
</organism>
<dbReference type="GO" id="GO:0009117">
    <property type="term" value="P:nucleotide metabolic process"/>
    <property type="evidence" value="ECO:0007669"/>
    <property type="project" value="UniProtKB-KW"/>
</dbReference>
<feature type="binding site" evidence="10">
    <location>
        <begin position="180"/>
        <end position="181"/>
    </location>
    <ligand>
        <name>substrate</name>
    </ligand>
</feature>
<dbReference type="GO" id="GO:0009146">
    <property type="term" value="P:purine nucleoside triphosphate catabolic process"/>
    <property type="evidence" value="ECO:0007669"/>
    <property type="project" value="UniProtKB-UniRule"/>
</dbReference>
<evidence type="ECO:0000313" key="13">
    <source>
        <dbReference type="Proteomes" id="UP000051886"/>
    </source>
</evidence>
<dbReference type="PANTHER" id="PTHR11067:SF9">
    <property type="entry name" value="INOSINE TRIPHOSPHATE PYROPHOSPHATASE"/>
    <property type="match status" value="1"/>
</dbReference>
<dbReference type="PATRIC" id="fig|449659.4.peg.1193"/>
<comment type="similarity">
    <text evidence="1 10 11">Belongs to the HAM1 NTPase family.</text>
</comment>
<dbReference type="GO" id="GO:0046872">
    <property type="term" value="F:metal ion binding"/>
    <property type="evidence" value="ECO:0007669"/>
    <property type="project" value="UniProtKB-KW"/>
</dbReference>
<comment type="subunit">
    <text evidence="2 10">Homodimer.</text>
</comment>
<keyword evidence="6 10" id="KW-0460">Magnesium</keyword>
<evidence type="ECO:0000313" key="12">
    <source>
        <dbReference type="EMBL" id="KRO00999.1"/>
    </source>
</evidence>
<dbReference type="Proteomes" id="UP000051886">
    <property type="component" value="Unassembled WGS sequence"/>
</dbReference>
<dbReference type="GO" id="GO:0035870">
    <property type="term" value="F:dITP diphosphatase activity"/>
    <property type="evidence" value="ECO:0007669"/>
    <property type="project" value="UniProtKB-UniRule"/>
</dbReference>
<evidence type="ECO:0000256" key="6">
    <source>
        <dbReference type="ARBA" id="ARBA00022842"/>
    </source>
</evidence>